<evidence type="ECO:0000256" key="2">
    <source>
        <dbReference type="ARBA" id="ARBA00022723"/>
    </source>
</evidence>
<dbReference type="PANTHER" id="PTHR10543">
    <property type="entry name" value="BETA-CAROTENE DIOXYGENASE"/>
    <property type="match status" value="1"/>
</dbReference>
<keyword evidence="2 5" id="KW-0479">Metal-binding</keyword>
<evidence type="ECO:0000256" key="3">
    <source>
        <dbReference type="ARBA" id="ARBA00022964"/>
    </source>
</evidence>
<evidence type="ECO:0000313" key="6">
    <source>
        <dbReference type="EMBL" id="PKA61100.1"/>
    </source>
</evidence>
<comment type="similarity">
    <text evidence="1">Belongs to the carotenoid oxygenase family.</text>
</comment>
<keyword evidence="7" id="KW-1185">Reference proteome</keyword>
<dbReference type="STRING" id="1088818.A0A2I0AZY4"/>
<feature type="binding site" evidence="5">
    <location>
        <position position="387"/>
    </location>
    <ligand>
        <name>Fe cation</name>
        <dbReference type="ChEBI" id="CHEBI:24875"/>
        <note>catalytic</note>
    </ligand>
</feature>
<dbReference type="GO" id="GO:0045549">
    <property type="term" value="F:9-cis-epoxycarotenoid dioxygenase activity"/>
    <property type="evidence" value="ECO:0007669"/>
    <property type="project" value="TreeGrafter"/>
</dbReference>
<evidence type="ECO:0000256" key="1">
    <source>
        <dbReference type="ARBA" id="ARBA00006787"/>
    </source>
</evidence>
<evidence type="ECO:0000256" key="5">
    <source>
        <dbReference type="PIRSR" id="PIRSR604294-1"/>
    </source>
</evidence>
<keyword evidence="6" id="KW-0560">Oxidoreductase</keyword>
<feature type="binding site" evidence="5">
    <location>
        <position position="309"/>
    </location>
    <ligand>
        <name>Fe cation</name>
        <dbReference type="ChEBI" id="CHEBI:24875"/>
        <note>catalytic</note>
    </ligand>
</feature>
<dbReference type="GO" id="GO:0009570">
    <property type="term" value="C:chloroplast stroma"/>
    <property type="evidence" value="ECO:0007669"/>
    <property type="project" value="TreeGrafter"/>
</dbReference>
<dbReference type="GO" id="GO:0102162">
    <property type="term" value="F:all-trans-8'-apo-beta-carotenal 15,15'-oxygenase activity"/>
    <property type="evidence" value="ECO:0007669"/>
    <property type="project" value="UniProtKB-EC"/>
</dbReference>
<dbReference type="EC" id="1.13.11.75" evidence="6"/>
<dbReference type="EMBL" id="KZ451932">
    <property type="protein sequence ID" value="PKA61100.1"/>
    <property type="molecule type" value="Genomic_DNA"/>
</dbReference>
<reference evidence="6 7" key="1">
    <citation type="journal article" date="2017" name="Nature">
        <title>The Apostasia genome and the evolution of orchids.</title>
        <authorList>
            <person name="Zhang G.Q."/>
            <person name="Liu K.W."/>
            <person name="Li Z."/>
            <person name="Lohaus R."/>
            <person name="Hsiao Y.Y."/>
            <person name="Niu S.C."/>
            <person name="Wang J.Y."/>
            <person name="Lin Y.C."/>
            <person name="Xu Q."/>
            <person name="Chen L.J."/>
            <person name="Yoshida K."/>
            <person name="Fujiwara S."/>
            <person name="Wang Z.W."/>
            <person name="Zhang Y.Q."/>
            <person name="Mitsuda N."/>
            <person name="Wang M."/>
            <person name="Liu G.H."/>
            <person name="Pecoraro L."/>
            <person name="Huang H.X."/>
            <person name="Xiao X.J."/>
            <person name="Lin M."/>
            <person name="Wu X.Y."/>
            <person name="Wu W.L."/>
            <person name="Chen Y.Y."/>
            <person name="Chang S.B."/>
            <person name="Sakamoto S."/>
            <person name="Ohme-Takagi M."/>
            <person name="Yagi M."/>
            <person name="Zeng S.J."/>
            <person name="Shen C.Y."/>
            <person name="Yeh C.M."/>
            <person name="Luo Y.B."/>
            <person name="Tsai W.C."/>
            <person name="Van de Peer Y."/>
            <person name="Liu Z.J."/>
        </authorList>
    </citation>
    <scope>NUCLEOTIDE SEQUENCE [LARGE SCALE GENOMIC DNA]</scope>
    <source>
        <strain evidence="7">cv. Shenzhen</strain>
        <tissue evidence="6">Stem</tissue>
    </source>
</reference>
<dbReference type="GO" id="GO:0016121">
    <property type="term" value="P:carotene catabolic process"/>
    <property type="evidence" value="ECO:0007669"/>
    <property type="project" value="TreeGrafter"/>
</dbReference>
<proteinExistence type="inferred from homology"/>
<evidence type="ECO:0000256" key="4">
    <source>
        <dbReference type="ARBA" id="ARBA00023004"/>
    </source>
</evidence>
<dbReference type="AlphaFoldDB" id="A0A2I0AZY4"/>
<comment type="cofactor">
    <cofactor evidence="5">
        <name>Fe(2+)</name>
        <dbReference type="ChEBI" id="CHEBI:29033"/>
    </cofactor>
    <text evidence="5">Binds 1 Fe(2+) ion per subunit.</text>
</comment>
<evidence type="ECO:0000313" key="7">
    <source>
        <dbReference type="Proteomes" id="UP000236161"/>
    </source>
</evidence>
<protein>
    <submittedName>
        <fullName evidence="6">Carotenoid cleavage dioxygenase 7, chloroplastic</fullName>
        <ecNumber evidence="6">1.13.11.75</ecNumber>
    </submittedName>
</protein>
<organism evidence="6 7">
    <name type="scientific">Apostasia shenzhenica</name>
    <dbReference type="NCBI Taxonomy" id="1088818"/>
    <lineage>
        <taxon>Eukaryota</taxon>
        <taxon>Viridiplantae</taxon>
        <taxon>Streptophyta</taxon>
        <taxon>Embryophyta</taxon>
        <taxon>Tracheophyta</taxon>
        <taxon>Spermatophyta</taxon>
        <taxon>Magnoliopsida</taxon>
        <taxon>Liliopsida</taxon>
        <taxon>Asparagales</taxon>
        <taxon>Orchidaceae</taxon>
        <taxon>Apostasioideae</taxon>
        <taxon>Apostasia</taxon>
    </lineage>
</organism>
<feature type="binding site" evidence="5">
    <location>
        <position position="617"/>
    </location>
    <ligand>
        <name>Fe cation</name>
        <dbReference type="ChEBI" id="CHEBI:24875"/>
        <note>catalytic</note>
    </ligand>
</feature>
<sequence>MMRAGHHRLLYFPPAAPPLTPPESARLIPAATTNRCRAASPSTSISPSSVLPAADSVASAFQDYQLLFSSQRSETADPVALRAAEGAVPADFPRGTYYLVGPGMIADDHGSIVSPFDGHGYLRAFEFTGAGRVMYSARYVETAAALEEREAETGQWRFVRPGIFSLLNPAAPALAPGDKIAKNVANTAVLSWGGRIFCLWEGGRPVEIDPSSLATIGEADLILSSAEFGRSSAAAAFMKPVLRRLMGMAPKRILSHYKIDVKRDRLLLLSCDPEDMFLSSSTFTFYEFDGKFELKQKKEFVIPDQLMIHDWGFTDGHYILMANRTKLDLPGSVLALSGMAPMISTLSVNPSQATTPIYLLPRFSNGRESARDWRIPIKAPSQLWTSHMANAFEEDDGAGNLFIQFQASVCSYKWFNFGKMFGYDWRSAKLDPSFMNMVESKQLLPHLVQISIELDANGSCQWCSVSEPSSQWNRIADFPVINLSHSGQKHRFLYASSTSGSSKFLPHFPYDTILKMNCSNGLVESWRPGSRRFIGEPIFIPKVASRYEEDGYVVFVEPKCKKPDLGSNTLLNRNFEYAVSEQRCYLVILDAKRIGHEEALVTKLEVPHHLTFPLGFHGIWDGRREE</sequence>
<dbReference type="Proteomes" id="UP000236161">
    <property type="component" value="Unassembled WGS sequence"/>
</dbReference>
<name>A0A2I0AZY4_9ASPA</name>
<keyword evidence="4 5" id="KW-0408">Iron</keyword>
<dbReference type="GO" id="GO:0046872">
    <property type="term" value="F:metal ion binding"/>
    <property type="evidence" value="ECO:0007669"/>
    <property type="project" value="UniProtKB-KW"/>
</dbReference>
<gene>
    <name evidence="6" type="primary">CCD7</name>
    <name evidence="6" type="ORF">AXF42_Ash005996</name>
</gene>
<keyword evidence="3 6" id="KW-0223">Dioxygenase</keyword>
<dbReference type="Pfam" id="PF03055">
    <property type="entry name" value="RPE65"/>
    <property type="match status" value="1"/>
</dbReference>
<accession>A0A2I0AZY4</accession>
<dbReference type="OrthoDB" id="1069523at2759"/>
<dbReference type="InterPro" id="IPR004294">
    <property type="entry name" value="Carotenoid_Oase"/>
</dbReference>
<dbReference type="PANTHER" id="PTHR10543:SF37">
    <property type="entry name" value="CAROTENOID CLEAVAGE DIOXYGENASE 7, CHLOROPLASTIC"/>
    <property type="match status" value="1"/>
</dbReference>